<dbReference type="Gene3D" id="1.10.10.10">
    <property type="entry name" value="Winged helix-like DNA-binding domain superfamily/Winged helix DNA-binding domain"/>
    <property type="match status" value="1"/>
</dbReference>
<sequence>MKDTTENTLAAVEKAFNIITTIQKIGPVQVTELAEYLGIPDSTAQVHLNTLKTQGYVRKEGGKYDLSLKFLDHGGYVRRRQRVYRAAKQHINSLAEEVGEAANLGVEENGQRVLVYKSEVPEGAIYDNAPTGERTHLHWTALGKALLSELPSKRVHEIIDEYGLPSKTEHTITDREALIEELEVTRERGYSIEDEDRRKGITAIGVPIMGENSNKPVGAVCVSGPRSRLWNDGIEPELVEAVQNTVNVIELQYNYYLPTES</sequence>
<dbReference type="InterPro" id="IPR011991">
    <property type="entry name" value="ArsR-like_HTH"/>
</dbReference>
<feature type="domain" description="IclR-ED" evidence="5">
    <location>
        <begin position="69"/>
        <end position="255"/>
    </location>
</feature>
<dbReference type="PROSITE" id="PS51078">
    <property type="entry name" value="ICLR_ED"/>
    <property type="match status" value="1"/>
</dbReference>
<evidence type="ECO:0000256" key="3">
    <source>
        <dbReference type="ARBA" id="ARBA00023163"/>
    </source>
</evidence>
<dbReference type="InterPro" id="IPR050707">
    <property type="entry name" value="HTH_MetabolicPath_Reg"/>
</dbReference>
<evidence type="ECO:0000256" key="2">
    <source>
        <dbReference type="ARBA" id="ARBA00023125"/>
    </source>
</evidence>
<evidence type="ECO:0000313" key="6">
    <source>
        <dbReference type="EMBL" id="MBX0297053.1"/>
    </source>
</evidence>
<dbReference type="SUPFAM" id="SSF55781">
    <property type="entry name" value="GAF domain-like"/>
    <property type="match status" value="1"/>
</dbReference>
<dbReference type="InterPro" id="IPR036388">
    <property type="entry name" value="WH-like_DNA-bd_sf"/>
</dbReference>
<accession>A0AAW4PGN0</accession>
<dbReference type="SMART" id="SM00346">
    <property type="entry name" value="HTH_ICLR"/>
    <property type="match status" value="1"/>
</dbReference>
<proteinExistence type="predicted"/>
<dbReference type="PANTHER" id="PTHR30136">
    <property type="entry name" value="HELIX-TURN-HELIX TRANSCRIPTIONAL REGULATOR, ICLR FAMILY"/>
    <property type="match status" value="1"/>
</dbReference>
<dbReference type="AlphaFoldDB" id="A0AAW4PGN0"/>
<evidence type="ECO:0000256" key="1">
    <source>
        <dbReference type="ARBA" id="ARBA00023015"/>
    </source>
</evidence>
<dbReference type="SUPFAM" id="SSF46785">
    <property type="entry name" value="Winged helix' DNA-binding domain"/>
    <property type="match status" value="1"/>
</dbReference>
<keyword evidence="7" id="KW-1185">Reference proteome</keyword>
<dbReference type="Pfam" id="PF01614">
    <property type="entry name" value="IclR_C"/>
    <property type="match status" value="1"/>
</dbReference>
<dbReference type="CDD" id="cd00090">
    <property type="entry name" value="HTH_ARSR"/>
    <property type="match status" value="1"/>
</dbReference>
<name>A0AAW4PGN0_9EURY</name>
<dbReference type="Gene3D" id="3.30.450.40">
    <property type="match status" value="1"/>
</dbReference>
<dbReference type="PANTHER" id="PTHR30136:SF35">
    <property type="entry name" value="HTH-TYPE TRANSCRIPTIONAL REGULATOR RV1719"/>
    <property type="match status" value="1"/>
</dbReference>
<dbReference type="GO" id="GO:0003700">
    <property type="term" value="F:DNA-binding transcription factor activity"/>
    <property type="evidence" value="ECO:0007669"/>
    <property type="project" value="TreeGrafter"/>
</dbReference>
<dbReference type="GO" id="GO:0045892">
    <property type="term" value="P:negative regulation of DNA-templated transcription"/>
    <property type="evidence" value="ECO:0007669"/>
    <property type="project" value="TreeGrafter"/>
</dbReference>
<dbReference type="RefSeq" id="WP_220581645.1">
    <property type="nucleotide sequence ID" value="NZ_RKLT01000013.1"/>
</dbReference>
<dbReference type="Proteomes" id="UP001430455">
    <property type="component" value="Unassembled WGS sequence"/>
</dbReference>
<organism evidence="6 7">
    <name type="scientific">Haloarcula nitratireducens</name>
    <dbReference type="NCBI Taxonomy" id="2487749"/>
    <lineage>
        <taxon>Archaea</taxon>
        <taxon>Methanobacteriati</taxon>
        <taxon>Methanobacteriota</taxon>
        <taxon>Stenosarchaea group</taxon>
        <taxon>Halobacteria</taxon>
        <taxon>Halobacteriales</taxon>
        <taxon>Haloarculaceae</taxon>
        <taxon>Haloarcula</taxon>
    </lineage>
</organism>
<keyword evidence="2" id="KW-0238">DNA-binding</keyword>
<comment type="caution">
    <text evidence="6">The sequence shown here is derived from an EMBL/GenBank/DDBJ whole genome shotgun (WGS) entry which is preliminary data.</text>
</comment>
<gene>
    <name evidence="6" type="ORF">EGH23_19430</name>
</gene>
<dbReference type="Pfam" id="PF09339">
    <property type="entry name" value="HTH_IclR"/>
    <property type="match status" value="1"/>
</dbReference>
<keyword evidence="3" id="KW-0804">Transcription</keyword>
<protein>
    <submittedName>
        <fullName evidence="6">IclR family transcriptional regulator</fullName>
    </submittedName>
</protein>
<dbReference type="InterPro" id="IPR029016">
    <property type="entry name" value="GAF-like_dom_sf"/>
</dbReference>
<dbReference type="PROSITE" id="PS51077">
    <property type="entry name" value="HTH_ICLR"/>
    <property type="match status" value="1"/>
</dbReference>
<dbReference type="InterPro" id="IPR014757">
    <property type="entry name" value="Tscrpt_reg_IclR_C"/>
</dbReference>
<feature type="domain" description="HTH iclR-type" evidence="4">
    <location>
        <begin position="9"/>
        <end position="68"/>
    </location>
</feature>
<evidence type="ECO:0000259" key="5">
    <source>
        <dbReference type="PROSITE" id="PS51078"/>
    </source>
</evidence>
<dbReference type="InterPro" id="IPR036390">
    <property type="entry name" value="WH_DNA-bd_sf"/>
</dbReference>
<evidence type="ECO:0000259" key="4">
    <source>
        <dbReference type="PROSITE" id="PS51077"/>
    </source>
</evidence>
<reference evidence="6 7" key="1">
    <citation type="submission" date="2021-06" db="EMBL/GenBank/DDBJ databases">
        <title>Halomicroarcula sp. a new haloarchaeum isolated from saline soil.</title>
        <authorList>
            <person name="Duran-Viseras A."/>
            <person name="Sanchez-Porro C."/>
            <person name="Ventosa A."/>
        </authorList>
    </citation>
    <scope>NUCLEOTIDE SEQUENCE [LARGE SCALE GENOMIC DNA]</scope>
    <source>
        <strain evidence="6 7">F27</strain>
    </source>
</reference>
<dbReference type="InterPro" id="IPR005471">
    <property type="entry name" value="Tscrpt_reg_IclR_N"/>
</dbReference>
<dbReference type="GO" id="GO:0003677">
    <property type="term" value="F:DNA binding"/>
    <property type="evidence" value="ECO:0007669"/>
    <property type="project" value="UniProtKB-KW"/>
</dbReference>
<evidence type="ECO:0000313" key="7">
    <source>
        <dbReference type="Proteomes" id="UP001430455"/>
    </source>
</evidence>
<keyword evidence="1" id="KW-0805">Transcription regulation</keyword>
<dbReference type="EMBL" id="RKLT01000013">
    <property type="protein sequence ID" value="MBX0297053.1"/>
    <property type="molecule type" value="Genomic_DNA"/>
</dbReference>